<dbReference type="PANTHER" id="PTHR31170:SF18">
    <property type="entry name" value="(WILD MALAYSIAN BANANA) HYPOTHETICAL PROTEIN"/>
    <property type="match status" value="1"/>
</dbReference>
<evidence type="ECO:0000313" key="3">
    <source>
        <dbReference type="EMBL" id="KAK7320520.1"/>
    </source>
</evidence>
<accession>A0AAN9KMR2</accession>
<feature type="transmembrane region" description="Helical" evidence="2">
    <location>
        <begin position="407"/>
        <end position="431"/>
    </location>
</feature>
<keyword evidence="2" id="KW-0472">Membrane</keyword>
<gene>
    <name evidence="3" type="ORF">VNO77_30069</name>
</gene>
<dbReference type="PANTHER" id="PTHR31170">
    <property type="entry name" value="BNAC04G53230D PROTEIN"/>
    <property type="match status" value="1"/>
</dbReference>
<feature type="region of interest" description="Disordered" evidence="1">
    <location>
        <begin position="437"/>
        <end position="460"/>
    </location>
</feature>
<dbReference type="AlphaFoldDB" id="A0AAN9KMR2"/>
<dbReference type="InterPro" id="IPR004158">
    <property type="entry name" value="DUF247_pln"/>
</dbReference>
<organism evidence="3 4">
    <name type="scientific">Canavalia gladiata</name>
    <name type="common">Sword bean</name>
    <name type="synonym">Dolichos gladiatus</name>
    <dbReference type="NCBI Taxonomy" id="3824"/>
    <lineage>
        <taxon>Eukaryota</taxon>
        <taxon>Viridiplantae</taxon>
        <taxon>Streptophyta</taxon>
        <taxon>Embryophyta</taxon>
        <taxon>Tracheophyta</taxon>
        <taxon>Spermatophyta</taxon>
        <taxon>Magnoliopsida</taxon>
        <taxon>eudicotyledons</taxon>
        <taxon>Gunneridae</taxon>
        <taxon>Pentapetalae</taxon>
        <taxon>rosids</taxon>
        <taxon>fabids</taxon>
        <taxon>Fabales</taxon>
        <taxon>Fabaceae</taxon>
        <taxon>Papilionoideae</taxon>
        <taxon>50 kb inversion clade</taxon>
        <taxon>NPAAA clade</taxon>
        <taxon>indigoferoid/millettioid clade</taxon>
        <taxon>Phaseoleae</taxon>
        <taxon>Canavalia</taxon>
    </lineage>
</organism>
<dbReference type="EMBL" id="JAYMYQ010000007">
    <property type="protein sequence ID" value="KAK7320520.1"/>
    <property type="molecule type" value="Genomic_DNA"/>
</dbReference>
<keyword evidence="4" id="KW-1185">Reference proteome</keyword>
<comment type="caution">
    <text evidence="3">The sequence shown here is derived from an EMBL/GenBank/DDBJ whole genome shotgun (WGS) entry which is preliminary data.</text>
</comment>
<evidence type="ECO:0000256" key="1">
    <source>
        <dbReference type="SAM" id="MobiDB-lite"/>
    </source>
</evidence>
<sequence>MEGTKWVVQINEDLIKNNGSSVHENEQWKRHSIYKIPSRVTSLNEKAYKPQAVSFGPYHYGEEHLKDMEVHKHRALLHFLKRSKKPIEFIFHRMDQVVDELRDSYNPLDPIWMQDTPRFLQIMILDGCFMLEILRVNDSISDDYVDNDPVFGEHGKLYVMPYIKRDMLMLENQLPLMVLRILIEVDTDTSQGVEELLKKQIVKFLSPGTHKTEKIGKCTHALDVFRKSLIEEGPTRRTRVPKSKRRKWLSEEQGEEIIRSATELQEAGIGFKKSRTNSLRDVSFVGGVLRLPTLVIDDTTEYMLLNLIALERLHVGEGNEVTSYIFFMDTMIDNEMDVALLHRTGILINALGSDKAVAKLFNSLSKDITVDGEGVLDVVRVSMSNYCKKPWNKWRANLIHTYFRNPWAIVSLVAAIFLFALTIVQTVYTIAQFYQSPTPPPPPPSSPFPIPTPRPSHHRP</sequence>
<feature type="compositionally biased region" description="Pro residues" evidence="1">
    <location>
        <begin position="437"/>
        <end position="454"/>
    </location>
</feature>
<evidence type="ECO:0000256" key="2">
    <source>
        <dbReference type="SAM" id="Phobius"/>
    </source>
</evidence>
<keyword evidence="2" id="KW-0812">Transmembrane</keyword>
<dbReference type="Proteomes" id="UP001367508">
    <property type="component" value="Unassembled WGS sequence"/>
</dbReference>
<dbReference type="Pfam" id="PF03140">
    <property type="entry name" value="DUF247"/>
    <property type="match status" value="1"/>
</dbReference>
<evidence type="ECO:0000313" key="4">
    <source>
        <dbReference type="Proteomes" id="UP001367508"/>
    </source>
</evidence>
<keyword evidence="2" id="KW-1133">Transmembrane helix</keyword>
<protein>
    <submittedName>
        <fullName evidence="3">Uncharacterized protein</fullName>
    </submittedName>
</protein>
<proteinExistence type="predicted"/>
<reference evidence="3 4" key="1">
    <citation type="submission" date="2024-01" db="EMBL/GenBank/DDBJ databases">
        <title>The genomes of 5 underutilized Papilionoideae crops provide insights into root nodulation and disease resistanc.</title>
        <authorList>
            <person name="Jiang F."/>
        </authorList>
    </citation>
    <scope>NUCLEOTIDE SEQUENCE [LARGE SCALE GENOMIC DNA]</scope>
    <source>
        <strain evidence="3">LVBAO_FW01</strain>
        <tissue evidence="3">Leaves</tissue>
    </source>
</reference>
<name>A0AAN9KMR2_CANGL</name>